<comment type="similarity">
    <text evidence="1">Belongs to the aldo/keto reductase family.</text>
</comment>
<dbReference type="InterPro" id="IPR036812">
    <property type="entry name" value="NAD(P)_OxRdtase_dom_sf"/>
</dbReference>
<keyword evidence="2" id="KW-0521">NADP</keyword>
<reference evidence="5" key="1">
    <citation type="journal article" date="2019" name="Nat. Med.">
        <title>A library of human gut bacterial isolates paired with longitudinal multiomics data enables mechanistic microbiome research.</title>
        <authorList>
            <person name="Poyet M."/>
            <person name="Groussin M."/>
            <person name="Gibbons S.M."/>
            <person name="Avila-Pacheco J."/>
            <person name="Jiang X."/>
            <person name="Kearney S.M."/>
            <person name="Perrotta A.R."/>
            <person name="Berdy B."/>
            <person name="Zhao S."/>
            <person name="Lieberman T.D."/>
            <person name="Swanson P.K."/>
            <person name="Smith M."/>
            <person name="Roesemann S."/>
            <person name="Alexander J.E."/>
            <person name="Rich S.A."/>
            <person name="Livny J."/>
            <person name="Vlamakis H."/>
            <person name="Clish C."/>
            <person name="Bullock K."/>
            <person name="Deik A."/>
            <person name="Scott J."/>
            <person name="Pierce K.A."/>
            <person name="Xavier R.J."/>
            <person name="Alm E.J."/>
        </authorList>
    </citation>
    <scope>NUCLEOTIDE SEQUENCE</scope>
    <source>
        <strain evidence="5">BIOML-A179</strain>
    </source>
</reference>
<dbReference type="InterPro" id="IPR023210">
    <property type="entry name" value="NADP_OxRdtase_dom"/>
</dbReference>
<dbReference type="PRINTS" id="PR00069">
    <property type="entry name" value="ALDKETRDTASE"/>
</dbReference>
<name>A0A6G2CQK8_9FIRM</name>
<proteinExistence type="inferred from homology"/>
<comment type="caution">
    <text evidence="5">The sequence shown here is derived from an EMBL/GenBank/DDBJ whole genome shotgun (WGS) entry which is preliminary data.</text>
</comment>
<dbReference type="PANTHER" id="PTHR43827">
    <property type="entry name" value="2,5-DIKETO-D-GLUCONIC ACID REDUCTASE"/>
    <property type="match status" value="1"/>
</dbReference>
<accession>A0A6G2CQK8</accession>
<organism evidence="5">
    <name type="scientific">Turicibacter sanguinis</name>
    <dbReference type="NCBI Taxonomy" id="154288"/>
    <lineage>
        <taxon>Bacteria</taxon>
        <taxon>Bacillati</taxon>
        <taxon>Bacillota</taxon>
        <taxon>Erysipelotrichia</taxon>
        <taxon>Erysipelotrichales</taxon>
        <taxon>Turicibacteraceae</taxon>
        <taxon>Turicibacter</taxon>
    </lineage>
</organism>
<protein>
    <submittedName>
        <fullName evidence="5">Aldo/keto reductase</fullName>
    </submittedName>
</protein>
<dbReference type="EMBL" id="WMQV01000035">
    <property type="protein sequence ID" value="MTL95204.1"/>
    <property type="molecule type" value="Genomic_DNA"/>
</dbReference>
<sequence>MEYIELNNGVRMPLLGLGTVNLQGDSGIEVIKKAIEVGYRLIDTARMYHNEETVGQAIIKSGIDRNELFITTKLCRSSNSYEKAKRDIDDSLKKLQLDYVDLLLVHEPYVESYEMYQAIKEAYQSGKARAIGISNFNRKCYREFIETCGVIPAVNQMESHVYFTQHELQVELEKHGTKMQAWSPLANGKKNLLNEPILVELAEQYHKTPAQIALRFLIQNGVSAIPKTTSEHRLKENLSIFDFNLSKDELEKIRTLDEKVSITDWYRSDWF</sequence>
<dbReference type="AlphaFoldDB" id="A0A6G2CQK8"/>
<dbReference type="FunFam" id="3.20.20.100:FF:000015">
    <property type="entry name" value="Oxidoreductase, aldo/keto reductase family"/>
    <property type="match status" value="1"/>
</dbReference>
<evidence type="ECO:0000256" key="2">
    <source>
        <dbReference type="ARBA" id="ARBA00022857"/>
    </source>
</evidence>
<feature type="domain" description="NADP-dependent oxidoreductase" evidence="4">
    <location>
        <begin position="15"/>
        <end position="257"/>
    </location>
</feature>
<dbReference type="GO" id="GO:0016616">
    <property type="term" value="F:oxidoreductase activity, acting on the CH-OH group of donors, NAD or NADP as acceptor"/>
    <property type="evidence" value="ECO:0007669"/>
    <property type="project" value="UniProtKB-ARBA"/>
</dbReference>
<evidence type="ECO:0000256" key="3">
    <source>
        <dbReference type="ARBA" id="ARBA00023002"/>
    </source>
</evidence>
<dbReference type="PANTHER" id="PTHR43827:SF3">
    <property type="entry name" value="NADP-DEPENDENT OXIDOREDUCTASE DOMAIN-CONTAINING PROTEIN"/>
    <property type="match status" value="1"/>
</dbReference>
<dbReference type="PROSITE" id="PS00798">
    <property type="entry name" value="ALDOKETO_REDUCTASE_1"/>
    <property type="match status" value="1"/>
</dbReference>
<keyword evidence="3" id="KW-0560">Oxidoreductase</keyword>
<evidence type="ECO:0000313" key="5">
    <source>
        <dbReference type="EMBL" id="MTL95204.1"/>
    </source>
</evidence>
<evidence type="ECO:0000259" key="4">
    <source>
        <dbReference type="Pfam" id="PF00248"/>
    </source>
</evidence>
<dbReference type="InterPro" id="IPR018170">
    <property type="entry name" value="Aldo/ket_reductase_CS"/>
</dbReference>
<dbReference type="SUPFAM" id="SSF51430">
    <property type="entry name" value="NAD(P)-linked oxidoreductase"/>
    <property type="match status" value="1"/>
</dbReference>
<evidence type="ECO:0000256" key="1">
    <source>
        <dbReference type="ARBA" id="ARBA00007905"/>
    </source>
</evidence>
<dbReference type="PROSITE" id="PS00063">
    <property type="entry name" value="ALDOKETO_REDUCTASE_3"/>
    <property type="match status" value="1"/>
</dbReference>
<dbReference type="InterPro" id="IPR020471">
    <property type="entry name" value="AKR"/>
</dbReference>
<dbReference type="PIRSF" id="PIRSF000097">
    <property type="entry name" value="AKR"/>
    <property type="match status" value="1"/>
</dbReference>
<gene>
    <name evidence="5" type="ORF">GMA64_11755</name>
</gene>
<dbReference type="Gene3D" id="3.20.20.100">
    <property type="entry name" value="NADP-dependent oxidoreductase domain"/>
    <property type="match status" value="1"/>
</dbReference>
<dbReference type="Pfam" id="PF00248">
    <property type="entry name" value="Aldo_ket_red"/>
    <property type="match status" value="1"/>
</dbReference>
<dbReference type="RefSeq" id="WP_129821449.1">
    <property type="nucleotide sequence ID" value="NZ_CABJBH010000026.1"/>
</dbReference>
<dbReference type="PROSITE" id="PS00062">
    <property type="entry name" value="ALDOKETO_REDUCTASE_2"/>
    <property type="match status" value="1"/>
</dbReference>